<reference evidence="2 3" key="1">
    <citation type="submission" date="2024-03" db="EMBL/GenBank/DDBJ databases">
        <title>The Acrasis kona genome and developmental transcriptomes reveal deep origins of eukaryotic multicellular pathways.</title>
        <authorList>
            <person name="Sheikh S."/>
            <person name="Fu C.-J."/>
            <person name="Brown M.W."/>
            <person name="Baldauf S.L."/>
        </authorList>
    </citation>
    <scope>NUCLEOTIDE SEQUENCE [LARGE SCALE GENOMIC DNA]</scope>
    <source>
        <strain evidence="2 3">ATCC MYA-3509</strain>
    </source>
</reference>
<dbReference type="SUPFAM" id="SSF53335">
    <property type="entry name" value="S-adenosyl-L-methionine-dependent methyltransferases"/>
    <property type="match status" value="1"/>
</dbReference>
<feature type="transmembrane region" description="Helical" evidence="1">
    <location>
        <begin position="42"/>
        <end position="70"/>
    </location>
</feature>
<dbReference type="Gene3D" id="3.40.50.150">
    <property type="entry name" value="Vaccinia Virus protein VP39"/>
    <property type="match status" value="1"/>
</dbReference>
<dbReference type="EMBL" id="JAOPGA020000868">
    <property type="protein sequence ID" value="KAL0482521.1"/>
    <property type="molecule type" value="Genomic_DNA"/>
</dbReference>
<gene>
    <name evidence="2" type="ORF">AKO1_014415</name>
</gene>
<dbReference type="Proteomes" id="UP001431209">
    <property type="component" value="Unassembled WGS sequence"/>
</dbReference>
<dbReference type="AlphaFoldDB" id="A0AAW2Z076"/>
<evidence type="ECO:0000313" key="3">
    <source>
        <dbReference type="Proteomes" id="UP001431209"/>
    </source>
</evidence>
<keyword evidence="1" id="KW-0472">Membrane</keyword>
<protein>
    <submittedName>
        <fullName evidence="2">tRNA (Guanine(10)-N2)-dimethyltransferase</fullName>
    </submittedName>
</protein>
<dbReference type="InterPro" id="IPR029063">
    <property type="entry name" value="SAM-dependent_MTases_sf"/>
</dbReference>
<comment type="caution">
    <text evidence="2">The sequence shown here is derived from an EMBL/GenBank/DDBJ whole genome shotgun (WGS) entry which is preliminary data.</text>
</comment>
<name>A0AAW2Z076_9EUKA</name>
<keyword evidence="1" id="KW-0812">Transmembrane</keyword>
<evidence type="ECO:0000256" key="1">
    <source>
        <dbReference type="SAM" id="Phobius"/>
    </source>
</evidence>
<evidence type="ECO:0000313" key="2">
    <source>
        <dbReference type="EMBL" id="KAL0482521.1"/>
    </source>
</evidence>
<sequence>MKTEDREPNLERSKRRNEKKKNFFATAKYKMKGEDFGLDHPFSVFTIILITTCTLCYIHIASGIIISLIITNAATLYYLRVAHTVHNTKKDFKMKFNYNNEITDNARYDVICSDAIKWINEQPVLPGFVVTSLPDYCEMPHLKIEQWKEWFSDTVQLILEKLPEGASAVFYQTDVKLLTQTNDQDKKRSVCDEYIDKSFLCNIGASRVKNVKMFWHKVCLINTVDGVKVGRPTYSHMLCYGKNTTYPNERFPLPDVIDRGEMIYPKATGINACMMAVMYCKNAGATTIVDPFCGKGSILLAANYAGLDAIGIDIGTTRCKDAKRMKEKSMQDFKDIVRTRSFLSIKNKKE</sequence>
<proteinExistence type="predicted"/>
<keyword evidence="3" id="KW-1185">Reference proteome</keyword>
<keyword evidence="1" id="KW-1133">Transmembrane helix</keyword>
<accession>A0AAW2Z076</accession>
<organism evidence="2 3">
    <name type="scientific">Acrasis kona</name>
    <dbReference type="NCBI Taxonomy" id="1008807"/>
    <lineage>
        <taxon>Eukaryota</taxon>
        <taxon>Discoba</taxon>
        <taxon>Heterolobosea</taxon>
        <taxon>Tetramitia</taxon>
        <taxon>Eutetramitia</taxon>
        <taxon>Acrasidae</taxon>
        <taxon>Acrasis</taxon>
    </lineage>
</organism>